<evidence type="ECO:0000313" key="3">
    <source>
        <dbReference type="Proteomes" id="UP000705379"/>
    </source>
</evidence>
<dbReference type="AlphaFoldDB" id="A0A944GTK9"/>
<dbReference type="EMBL" id="QTKU01000002">
    <property type="protein sequence ID" value="MBS8260646.1"/>
    <property type="molecule type" value="Genomic_DNA"/>
</dbReference>
<dbReference type="Gene3D" id="3.90.1520.10">
    <property type="entry name" value="H-NOX domain"/>
    <property type="match status" value="1"/>
</dbReference>
<name>A0A944GTK9_9HYPH</name>
<feature type="domain" description="Heme NO-binding" evidence="1">
    <location>
        <begin position="2"/>
        <end position="161"/>
    </location>
</feature>
<dbReference type="GO" id="GO:0020037">
    <property type="term" value="F:heme binding"/>
    <property type="evidence" value="ECO:0007669"/>
    <property type="project" value="InterPro"/>
</dbReference>
<evidence type="ECO:0000259" key="1">
    <source>
        <dbReference type="Pfam" id="PF07700"/>
    </source>
</evidence>
<sequence length="181" mass="20076">MKGIVFNEFFALVDDVLGPDVTEKIITEAQLPNGGAYTGVGYYDASEMVKLVKCLHTHTGTPIPELLHTFGKHLLASFKSAHSQYFASCDNVLDFVGSVEQQIHVDVLKLYPDAELPRLTASMPKDGRMTLDYQSGRRMADLAEGLLWGAIDHYGETIDVERVDLPDADGDQCARFILTRR</sequence>
<reference evidence="2" key="1">
    <citation type="submission" date="2018-08" db="EMBL/GenBank/DDBJ databases">
        <authorList>
            <person name="Jin W."/>
            <person name="Wang H."/>
            <person name="Yang Y."/>
            <person name="Li M."/>
            <person name="Liu J."/>
        </authorList>
    </citation>
    <scope>NUCLEOTIDE SEQUENCE</scope>
    <source>
        <strain evidence="2">AESS21</strain>
    </source>
</reference>
<dbReference type="SUPFAM" id="SSF111126">
    <property type="entry name" value="Ligand-binding domain in the NO signalling and Golgi transport"/>
    <property type="match status" value="1"/>
</dbReference>
<dbReference type="RefSeq" id="WP_213216145.1">
    <property type="nucleotide sequence ID" value="NZ_QTKU01000002.1"/>
</dbReference>
<proteinExistence type="predicted"/>
<dbReference type="Proteomes" id="UP000705379">
    <property type="component" value="Unassembled WGS sequence"/>
</dbReference>
<dbReference type="Pfam" id="PF07700">
    <property type="entry name" value="HNOB"/>
    <property type="match status" value="1"/>
</dbReference>
<gene>
    <name evidence="2" type="ORF">DYI23_10485</name>
</gene>
<protein>
    <recommendedName>
        <fullName evidence="1">Heme NO-binding domain-containing protein</fullName>
    </recommendedName>
</protein>
<comment type="caution">
    <text evidence="2">The sequence shown here is derived from an EMBL/GenBank/DDBJ whole genome shotgun (WGS) entry which is preliminary data.</text>
</comment>
<dbReference type="InterPro" id="IPR011644">
    <property type="entry name" value="Heme_NO-bd"/>
</dbReference>
<reference evidence="2" key="2">
    <citation type="journal article" date="2021" name="Microorganisms">
        <title>Bacterial Dimethylsulfoniopropionate Biosynthesis in the East China Sea.</title>
        <authorList>
            <person name="Liu J."/>
            <person name="Zhang Y."/>
            <person name="Liu J."/>
            <person name="Zhong H."/>
            <person name="Williams B.T."/>
            <person name="Zheng Y."/>
            <person name="Curson A.R.J."/>
            <person name="Sun C."/>
            <person name="Sun H."/>
            <person name="Song D."/>
            <person name="Wagner Mackenzie B."/>
            <person name="Bermejo Martinez A."/>
            <person name="Todd J.D."/>
            <person name="Zhang X.H."/>
        </authorList>
    </citation>
    <scope>NUCLEOTIDE SEQUENCE</scope>
    <source>
        <strain evidence="2">AESS21</strain>
    </source>
</reference>
<organism evidence="2 3">
    <name type="scientific">Roseibium polysiphoniae</name>
    <dbReference type="NCBI Taxonomy" id="2571221"/>
    <lineage>
        <taxon>Bacteria</taxon>
        <taxon>Pseudomonadati</taxon>
        <taxon>Pseudomonadota</taxon>
        <taxon>Alphaproteobacteria</taxon>
        <taxon>Hyphomicrobiales</taxon>
        <taxon>Stappiaceae</taxon>
        <taxon>Roseibium</taxon>
    </lineage>
</organism>
<accession>A0A944GTK9</accession>
<dbReference type="InterPro" id="IPR024096">
    <property type="entry name" value="NO_sig/Golgi_transp_ligand-bd"/>
</dbReference>
<dbReference type="InterPro" id="IPR038158">
    <property type="entry name" value="H-NOX_domain_sf"/>
</dbReference>
<evidence type="ECO:0000313" key="2">
    <source>
        <dbReference type="EMBL" id="MBS8260646.1"/>
    </source>
</evidence>